<feature type="transmembrane region" description="Helical" evidence="8">
    <location>
        <begin position="176"/>
        <end position="198"/>
    </location>
</feature>
<feature type="transmembrane region" description="Helical" evidence="8">
    <location>
        <begin position="431"/>
        <end position="451"/>
    </location>
</feature>
<feature type="transmembrane region" description="Helical" evidence="8">
    <location>
        <begin position="399"/>
        <end position="424"/>
    </location>
</feature>
<proteinExistence type="inferred from homology"/>
<evidence type="ECO:0000256" key="1">
    <source>
        <dbReference type="ARBA" id="ARBA00004141"/>
    </source>
</evidence>
<keyword evidence="5 8" id="KW-1133">Transmembrane helix</keyword>
<evidence type="ECO:0000256" key="2">
    <source>
        <dbReference type="ARBA" id="ARBA00008335"/>
    </source>
</evidence>
<feature type="transmembrane region" description="Helical" evidence="8">
    <location>
        <begin position="498"/>
        <end position="518"/>
    </location>
</feature>
<evidence type="ECO:0000313" key="9">
    <source>
        <dbReference type="EMBL" id="OQE20405.1"/>
    </source>
</evidence>
<evidence type="ECO:0000313" key="10">
    <source>
        <dbReference type="Proteomes" id="UP000191285"/>
    </source>
</evidence>
<evidence type="ECO:0000256" key="6">
    <source>
        <dbReference type="ARBA" id="ARBA00023136"/>
    </source>
</evidence>
<keyword evidence="4 8" id="KW-0812">Transmembrane</keyword>
<dbReference type="AlphaFoldDB" id="A0A1V6T216"/>
<dbReference type="Proteomes" id="UP000191285">
    <property type="component" value="Unassembled WGS sequence"/>
</dbReference>
<evidence type="ECO:0000256" key="5">
    <source>
        <dbReference type="ARBA" id="ARBA00022989"/>
    </source>
</evidence>
<feature type="transmembrane region" description="Helical" evidence="8">
    <location>
        <begin position="328"/>
        <end position="347"/>
    </location>
</feature>
<feature type="transmembrane region" description="Helical" evidence="8">
    <location>
        <begin position="574"/>
        <end position="591"/>
    </location>
</feature>
<feature type="transmembrane region" description="Helical" evidence="8">
    <location>
        <begin position="241"/>
        <end position="261"/>
    </location>
</feature>
<keyword evidence="10" id="KW-1185">Reference proteome</keyword>
<dbReference type="GO" id="GO:0022857">
    <property type="term" value="F:transmembrane transporter activity"/>
    <property type="evidence" value="ECO:0007669"/>
    <property type="project" value="InterPro"/>
</dbReference>
<feature type="transmembrane region" description="Helical" evidence="8">
    <location>
        <begin position="359"/>
        <end position="379"/>
    </location>
</feature>
<dbReference type="PANTHER" id="PTHR23501">
    <property type="entry name" value="MAJOR FACILITATOR SUPERFAMILY"/>
    <property type="match status" value="1"/>
</dbReference>
<dbReference type="GO" id="GO:0005886">
    <property type="term" value="C:plasma membrane"/>
    <property type="evidence" value="ECO:0007669"/>
    <property type="project" value="TreeGrafter"/>
</dbReference>
<comment type="caution">
    <text evidence="9">The sequence shown here is derived from an EMBL/GenBank/DDBJ whole genome shotgun (WGS) entry which is preliminary data.</text>
</comment>
<feature type="transmembrane region" description="Helical" evidence="8">
    <location>
        <begin position="296"/>
        <end position="316"/>
    </location>
</feature>
<accession>A0A1V6T216</accession>
<feature type="transmembrane region" description="Helical" evidence="8">
    <location>
        <begin position="210"/>
        <end position="229"/>
    </location>
</feature>
<feature type="transmembrane region" description="Helical" evidence="8">
    <location>
        <begin position="85"/>
        <end position="105"/>
    </location>
</feature>
<dbReference type="OrthoDB" id="4078873at2759"/>
<feature type="transmembrane region" description="Helical" evidence="8">
    <location>
        <begin position="457"/>
        <end position="478"/>
    </location>
</feature>
<feature type="transmembrane region" description="Helical" evidence="8">
    <location>
        <begin position="125"/>
        <end position="141"/>
    </location>
</feature>
<comment type="similarity">
    <text evidence="2">Belongs to the major facilitator superfamily.</text>
</comment>
<comment type="subcellular location">
    <subcellularLocation>
        <location evidence="1">Membrane</location>
        <topology evidence="1">Multi-pass membrane protein</topology>
    </subcellularLocation>
</comment>
<dbReference type="FunFam" id="1.20.1250.20:FF:000284">
    <property type="entry name" value="Siderophore iron transporter mirB"/>
    <property type="match status" value="1"/>
</dbReference>
<dbReference type="Gene3D" id="1.20.1250.20">
    <property type="entry name" value="MFS general substrate transporter like domains"/>
    <property type="match status" value="2"/>
</dbReference>
<evidence type="ECO:0008006" key="11">
    <source>
        <dbReference type="Google" id="ProtNLM"/>
    </source>
</evidence>
<evidence type="ECO:0000256" key="4">
    <source>
        <dbReference type="ARBA" id="ARBA00022692"/>
    </source>
</evidence>
<organism evidence="9 10">
    <name type="scientific">Penicillium steckii</name>
    <dbReference type="NCBI Taxonomy" id="303698"/>
    <lineage>
        <taxon>Eukaryota</taxon>
        <taxon>Fungi</taxon>
        <taxon>Dikarya</taxon>
        <taxon>Ascomycota</taxon>
        <taxon>Pezizomycotina</taxon>
        <taxon>Eurotiomycetes</taxon>
        <taxon>Eurotiomycetidae</taxon>
        <taxon>Eurotiales</taxon>
        <taxon>Aspergillaceae</taxon>
        <taxon>Penicillium</taxon>
    </lineage>
</organism>
<feature type="region of interest" description="Disordered" evidence="7">
    <location>
        <begin position="27"/>
        <end position="53"/>
    </location>
</feature>
<name>A0A1V6T216_9EURO</name>
<dbReference type="InterPro" id="IPR036259">
    <property type="entry name" value="MFS_trans_sf"/>
</dbReference>
<keyword evidence="3" id="KW-0813">Transport</keyword>
<keyword evidence="6 8" id="KW-0472">Membrane</keyword>
<feature type="compositionally biased region" description="Basic and acidic residues" evidence="7">
    <location>
        <begin position="38"/>
        <end position="53"/>
    </location>
</feature>
<sequence>MSYRGILRSRNGNYRWPWADKQGEVQTTGDAENPVVSHQDEKGAAPLSARDEKEAVERPDEVNLDAKPGLQKAEAVALIWSKKTIVGLLCWVWVCYMILALHQLILSNVTPFVYSSLESTPQITNAYICANIIGAVLKLPLAKTLNLWGRSEGLTISLIIYLVGMVILAGSKNPTAYAAGYTIYFIGYDCIYLMLQIFVADTTGLRNRAWAFAFSTTPFICTAFTGPLAAQSFEYKTGWRWSFGVFAIVAPVVFGPLIFLFKYYENKAEKMGLFQKHRSGRTLGQSCIHYFHEFDVIGAILLMAAFLLFLLPFSLITNGRSSYGSPTFIAMVVVGFCLFFIFAAWEKWGTRAQFVPWDLLRNGSVLGACLLSALLFFSFDLWDTYFLPFLYVVYDLDTIMAGYVANIYTVGSCFWSVPVGIWIYYTKRFKYLALFFALPLMMLGSGLMIHFRGSDQGIGYVVMCQIFYAFAGGTMVICEDMAVMSGGDREGIPMTLSLIMLFSSLGGSIGGAVCSAIYNNTFVDALASALPDDMKAQAASLSMKGYITQITYERGSPVREACAYAWGYTQMQNSIASTALLVLAIPCILAWKNVRVDKKQNKGNVL</sequence>
<evidence type="ECO:0000256" key="8">
    <source>
        <dbReference type="SAM" id="Phobius"/>
    </source>
</evidence>
<dbReference type="PANTHER" id="PTHR23501:SF107">
    <property type="entry name" value="TRANSPORTER, PUTATIVE (AFU_ORTHOLOGUE AFUA_7G04730)-RELATED"/>
    <property type="match status" value="1"/>
</dbReference>
<reference evidence="10" key="1">
    <citation type="journal article" date="2017" name="Nat. Microbiol.">
        <title>Global analysis of biosynthetic gene clusters reveals vast potential of secondary metabolite production in Penicillium species.</title>
        <authorList>
            <person name="Nielsen J.C."/>
            <person name="Grijseels S."/>
            <person name="Prigent S."/>
            <person name="Ji B."/>
            <person name="Dainat J."/>
            <person name="Nielsen K.F."/>
            <person name="Frisvad J.C."/>
            <person name="Workman M."/>
            <person name="Nielsen J."/>
        </authorList>
    </citation>
    <scope>NUCLEOTIDE SEQUENCE [LARGE SCALE GENOMIC DNA]</scope>
    <source>
        <strain evidence="10">IBT 24891</strain>
    </source>
</reference>
<gene>
    <name evidence="9" type="ORF">PENSTE_c013G09955</name>
</gene>
<dbReference type="EMBL" id="MLKD01000013">
    <property type="protein sequence ID" value="OQE20405.1"/>
    <property type="molecule type" value="Genomic_DNA"/>
</dbReference>
<dbReference type="InterPro" id="IPR011701">
    <property type="entry name" value="MFS"/>
</dbReference>
<dbReference type="Pfam" id="PF07690">
    <property type="entry name" value="MFS_1"/>
    <property type="match status" value="1"/>
</dbReference>
<evidence type="ECO:0000256" key="7">
    <source>
        <dbReference type="SAM" id="MobiDB-lite"/>
    </source>
</evidence>
<dbReference type="SUPFAM" id="SSF103473">
    <property type="entry name" value="MFS general substrate transporter"/>
    <property type="match status" value="1"/>
</dbReference>
<evidence type="ECO:0000256" key="3">
    <source>
        <dbReference type="ARBA" id="ARBA00022448"/>
    </source>
</evidence>
<protein>
    <recommendedName>
        <fullName evidence="11">Major facilitator superfamily (MFS) profile domain-containing protein</fullName>
    </recommendedName>
</protein>
<feature type="transmembrane region" description="Helical" evidence="8">
    <location>
        <begin position="153"/>
        <end position="170"/>
    </location>
</feature>